<dbReference type="Proteomes" id="UP000325300">
    <property type="component" value="Unassembled WGS sequence"/>
</dbReference>
<dbReference type="EMBL" id="SJLL01000006">
    <property type="protein sequence ID" value="TYK99404.1"/>
    <property type="molecule type" value="Genomic_DNA"/>
</dbReference>
<evidence type="ECO:0000313" key="1">
    <source>
        <dbReference type="EMBL" id="TYK94408.1"/>
    </source>
</evidence>
<gene>
    <name evidence="2" type="ORF">E0F66_06845</name>
    <name evidence="1" type="ORF">E0F67_07860</name>
</gene>
<dbReference type="Proteomes" id="UP000324058">
    <property type="component" value="Unassembled WGS sequence"/>
</dbReference>
<name>A0A5S4TDV4_STRPY</name>
<dbReference type="AlphaFoldDB" id="A0A5S4TDV4"/>
<evidence type="ECO:0000313" key="3">
    <source>
        <dbReference type="Proteomes" id="UP000324058"/>
    </source>
</evidence>
<proteinExistence type="predicted"/>
<reference evidence="3 4" key="1">
    <citation type="submission" date="2019-02" db="EMBL/GenBank/DDBJ databases">
        <title>Novel genomic isolates of S. pyogenes and S. dysgalactiae subsp. equisimilis associated to necrotising fasciitis (NSTI).</title>
        <authorList>
            <person name="Barrantes I."/>
        </authorList>
    </citation>
    <scope>NUCLEOTIDE SEQUENCE [LARGE SCALE GENOMIC DNA]</scope>
    <source>
        <strain evidence="2 3">SPY2028</strain>
        <strain evidence="1 4">SPY5003</strain>
    </source>
</reference>
<comment type="caution">
    <text evidence="1">The sequence shown here is derived from an EMBL/GenBank/DDBJ whole genome shotgun (WGS) entry which is preliminary data.</text>
</comment>
<evidence type="ECO:0000313" key="2">
    <source>
        <dbReference type="EMBL" id="TYK99404.1"/>
    </source>
</evidence>
<protein>
    <submittedName>
        <fullName evidence="1">Universal stress protein</fullName>
    </submittedName>
</protein>
<dbReference type="EMBL" id="SJLI01000007">
    <property type="protein sequence ID" value="TYK94408.1"/>
    <property type="molecule type" value="Genomic_DNA"/>
</dbReference>
<sequence length="48" mass="5498">MALFLVGAIGLSTFRYMTIGLTSEYRLCHVKIDLLIVRANKKCYNTMK</sequence>
<evidence type="ECO:0000313" key="4">
    <source>
        <dbReference type="Proteomes" id="UP000325300"/>
    </source>
</evidence>
<accession>A0A5S4TDV4</accession>
<organism evidence="1 4">
    <name type="scientific">Streptococcus pyogenes</name>
    <dbReference type="NCBI Taxonomy" id="1314"/>
    <lineage>
        <taxon>Bacteria</taxon>
        <taxon>Bacillati</taxon>
        <taxon>Bacillota</taxon>
        <taxon>Bacilli</taxon>
        <taxon>Lactobacillales</taxon>
        <taxon>Streptococcaceae</taxon>
        <taxon>Streptococcus</taxon>
    </lineage>
</organism>